<dbReference type="EMBL" id="RQYF01000106">
    <property type="protein sequence ID" value="RRD87450.1"/>
    <property type="molecule type" value="Genomic_DNA"/>
</dbReference>
<dbReference type="Proteomes" id="UP000279562">
    <property type="component" value="Unassembled WGS sequence"/>
</dbReference>
<dbReference type="Pfam" id="PF13358">
    <property type="entry name" value="DDE_3"/>
    <property type="match status" value="1"/>
</dbReference>
<evidence type="ECO:0000313" key="3">
    <source>
        <dbReference type="Proteomes" id="UP000279562"/>
    </source>
</evidence>
<dbReference type="SUPFAM" id="SSF53098">
    <property type="entry name" value="Ribonuclease H-like"/>
    <property type="match status" value="1"/>
</dbReference>
<evidence type="ECO:0000259" key="1">
    <source>
        <dbReference type="Pfam" id="PF13358"/>
    </source>
</evidence>
<dbReference type="InterPro" id="IPR012337">
    <property type="entry name" value="RNaseH-like_sf"/>
</dbReference>
<dbReference type="NCBIfam" id="NF033545">
    <property type="entry name" value="transpos_IS630"/>
    <property type="match status" value="1"/>
</dbReference>
<protein>
    <submittedName>
        <fullName evidence="2">IS630 family transposase</fullName>
    </submittedName>
</protein>
<dbReference type="GO" id="GO:0003676">
    <property type="term" value="F:nucleic acid binding"/>
    <property type="evidence" value="ECO:0007669"/>
    <property type="project" value="InterPro"/>
</dbReference>
<dbReference type="RefSeq" id="WP_125240099.1">
    <property type="nucleotide sequence ID" value="NZ_RQYF01000106.1"/>
</dbReference>
<dbReference type="InterPro" id="IPR047655">
    <property type="entry name" value="Transpos_IS630-like"/>
</dbReference>
<dbReference type="InterPro" id="IPR038717">
    <property type="entry name" value="Tc1-like_DDE_dom"/>
</dbReference>
<comment type="caution">
    <text evidence="2">The sequence shown here is derived from an EMBL/GenBank/DDBJ whole genome shotgun (WGS) entry which is preliminary data.</text>
</comment>
<dbReference type="Gene3D" id="3.30.420.10">
    <property type="entry name" value="Ribonuclease H-like superfamily/Ribonuclease H"/>
    <property type="match status" value="1"/>
</dbReference>
<dbReference type="InterPro" id="IPR036397">
    <property type="entry name" value="RNaseH_sf"/>
</dbReference>
<evidence type="ECO:0000313" key="2">
    <source>
        <dbReference type="EMBL" id="RRD87450.1"/>
    </source>
</evidence>
<name>A0A3P1ZZA8_9BACE</name>
<sequence length="235" mass="27461">MREQGQGSLGAGYGQGSERDDLQAFFIGIGARYKRIRKRPRGIPSPQLYEYKSEKLQELERQAEEGRITLFYADESHTCTEGYVPYGWQLKEEDVFVPSQRVARLNIFGMITRDNQYKGFTTTERMTADKVVSFLDDFSFRISKDTFVVLDNASVHRNRWIKELRPIWEKRGLFIFFLPPYSPHLNIAETLWRILKGKWIRPQDYVNTDMLFYATNRALADIGNGLSINYLRHAV</sequence>
<feature type="domain" description="Tc1-like transposase DDE" evidence="1">
    <location>
        <begin position="70"/>
        <end position="202"/>
    </location>
</feature>
<keyword evidence="3" id="KW-1185">Reference proteome</keyword>
<proteinExistence type="predicted"/>
<gene>
    <name evidence="2" type="ORF">EII33_13220</name>
</gene>
<dbReference type="AlphaFoldDB" id="A0A3P1ZZA8"/>
<reference evidence="2 3" key="1">
    <citation type="submission" date="2018-11" db="EMBL/GenBank/DDBJ databases">
        <title>Genomes From Bacteria Associated with the Canine Oral Cavity: a Test Case for Automated Genome-Based Taxonomic Assignment.</title>
        <authorList>
            <person name="Coil D.A."/>
            <person name="Jospin G."/>
            <person name="Darling A.E."/>
            <person name="Wallis C."/>
            <person name="Davis I.J."/>
            <person name="Harris S."/>
            <person name="Eisen J.A."/>
            <person name="Holcombe L.J."/>
            <person name="O'Flynn C."/>
        </authorList>
    </citation>
    <scope>NUCLEOTIDE SEQUENCE [LARGE SCALE GENOMIC DNA]</scope>
    <source>
        <strain evidence="2 3">OH1047_COT-310</strain>
    </source>
</reference>
<accession>A0A3P1ZZA8</accession>
<organism evidence="2 3">
    <name type="scientific">Prevotella heparinolytica</name>
    <dbReference type="NCBI Taxonomy" id="28113"/>
    <lineage>
        <taxon>Bacteria</taxon>
        <taxon>Pseudomonadati</taxon>
        <taxon>Bacteroidota</taxon>
        <taxon>Bacteroidia</taxon>
        <taxon>Bacteroidales</taxon>
        <taxon>Bacteroidaceae</taxon>
        <taxon>Bacteroides</taxon>
    </lineage>
</organism>